<sequence>MPSTFVIQDPVVPLGNLRLGRLVLDIHNAHQDFIDPECNEEPQYTVSTHDHFKRIIDSSEGSMIANSLSTLVSFARNRETTNTKSLIAPKASTYSMLNSGSWFRQVCKLPQARTWMQEAIANGEDIYLIVGYKTVLDAEIVEKTVAKTDGKVQGTGKTGFDVLGISSDGTTATLGQNQNSIDEHTSSATGEQVYAVQFRKVQFKWFSGGSIENSFLEKGNRWKVYSATRGPATGDVEILEAELDEKTDFDAISKRYMCPDLQEEYVL</sequence>
<dbReference type="EMBL" id="KV745739">
    <property type="protein sequence ID" value="OCK73528.1"/>
    <property type="molecule type" value="Genomic_DNA"/>
</dbReference>
<evidence type="ECO:0000313" key="2">
    <source>
        <dbReference type="Proteomes" id="UP000250266"/>
    </source>
</evidence>
<keyword evidence="2" id="KW-1185">Reference proteome</keyword>
<protein>
    <submittedName>
        <fullName evidence="1">Uncharacterized protein</fullName>
    </submittedName>
</protein>
<dbReference type="Proteomes" id="UP000250266">
    <property type="component" value="Unassembled WGS sequence"/>
</dbReference>
<dbReference type="AlphaFoldDB" id="A0A8E2DXT2"/>
<name>A0A8E2DXT2_9PEZI</name>
<dbReference type="OrthoDB" id="5410365at2759"/>
<gene>
    <name evidence="1" type="ORF">K432DRAFT_410619</name>
</gene>
<organism evidence="1 2">
    <name type="scientific">Lepidopterella palustris CBS 459.81</name>
    <dbReference type="NCBI Taxonomy" id="1314670"/>
    <lineage>
        <taxon>Eukaryota</taxon>
        <taxon>Fungi</taxon>
        <taxon>Dikarya</taxon>
        <taxon>Ascomycota</taxon>
        <taxon>Pezizomycotina</taxon>
        <taxon>Dothideomycetes</taxon>
        <taxon>Pleosporomycetidae</taxon>
        <taxon>Mytilinidiales</taxon>
        <taxon>Argynnaceae</taxon>
        <taxon>Lepidopterella</taxon>
    </lineage>
</organism>
<reference evidence="1 2" key="1">
    <citation type="journal article" date="2016" name="Nat. Commun.">
        <title>Ectomycorrhizal ecology is imprinted in the genome of the dominant symbiotic fungus Cenococcum geophilum.</title>
        <authorList>
            <consortium name="DOE Joint Genome Institute"/>
            <person name="Peter M."/>
            <person name="Kohler A."/>
            <person name="Ohm R.A."/>
            <person name="Kuo A."/>
            <person name="Krutzmann J."/>
            <person name="Morin E."/>
            <person name="Arend M."/>
            <person name="Barry K.W."/>
            <person name="Binder M."/>
            <person name="Choi C."/>
            <person name="Clum A."/>
            <person name="Copeland A."/>
            <person name="Grisel N."/>
            <person name="Haridas S."/>
            <person name="Kipfer T."/>
            <person name="LaButti K."/>
            <person name="Lindquist E."/>
            <person name="Lipzen A."/>
            <person name="Maire R."/>
            <person name="Meier B."/>
            <person name="Mihaltcheva S."/>
            <person name="Molinier V."/>
            <person name="Murat C."/>
            <person name="Poggeler S."/>
            <person name="Quandt C.A."/>
            <person name="Sperisen C."/>
            <person name="Tritt A."/>
            <person name="Tisserant E."/>
            <person name="Crous P.W."/>
            <person name="Henrissat B."/>
            <person name="Nehls U."/>
            <person name="Egli S."/>
            <person name="Spatafora J.W."/>
            <person name="Grigoriev I.V."/>
            <person name="Martin F.M."/>
        </authorList>
    </citation>
    <scope>NUCLEOTIDE SEQUENCE [LARGE SCALE GENOMIC DNA]</scope>
    <source>
        <strain evidence="1 2">CBS 459.81</strain>
    </source>
</reference>
<accession>A0A8E2DXT2</accession>
<proteinExistence type="predicted"/>
<evidence type="ECO:0000313" key="1">
    <source>
        <dbReference type="EMBL" id="OCK73528.1"/>
    </source>
</evidence>